<dbReference type="InterPro" id="IPR002213">
    <property type="entry name" value="UDP_glucos_trans"/>
</dbReference>
<dbReference type="Gramene" id="LPERR07G19640.1">
    <property type="protein sequence ID" value="LPERR07G19640.1"/>
    <property type="gene ID" value="LPERR07G19640"/>
</dbReference>
<keyword evidence="1" id="KW-0808">Transferase</keyword>
<dbReference type="SUPFAM" id="SSF53756">
    <property type="entry name" value="UDP-Glycosyltransferase/glycogen phosphorylase"/>
    <property type="match status" value="1"/>
</dbReference>
<dbReference type="Gene3D" id="3.40.50.2000">
    <property type="entry name" value="Glycogen Phosphorylase B"/>
    <property type="match status" value="1"/>
</dbReference>
<reference evidence="3" key="2">
    <citation type="submission" date="2013-12" db="EMBL/GenBank/DDBJ databases">
        <authorList>
            <person name="Yu Y."/>
            <person name="Lee S."/>
            <person name="de Baynast K."/>
            <person name="Wissotski M."/>
            <person name="Liu L."/>
            <person name="Talag J."/>
            <person name="Goicoechea J."/>
            <person name="Angelova A."/>
            <person name="Jetty R."/>
            <person name="Kudrna D."/>
            <person name="Golser W."/>
            <person name="Rivera L."/>
            <person name="Zhang J."/>
            <person name="Wing R."/>
        </authorList>
    </citation>
    <scope>NUCLEOTIDE SEQUENCE</scope>
</reference>
<evidence type="ECO:0000256" key="1">
    <source>
        <dbReference type="ARBA" id="ARBA00022679"/>
    </source>
</evidence>
<reference evidence="2 3" key="1">
    <citation type="submission" date="2012-08" db="EMBL/GenBank/DDBJ databases">
        <title>Oryza genome evolution.</title>
        <authorList>
            <person name="Wing R.A."/>
        </authorList>
    </citation>
    <scope>NUCLEOTIDE SEQUENCE</scope>
</reference>
<name>A0A0D9X1M5_9ORYZ</name>
<dbReference type="AlphaFoldDB" id="A0A0D9X1M5"/>
<reference evidence="2" key="3">
    <citation type="submission" date="2015-04" db="UniProtKB">
        <authorList>
            <consortium name="EnsemblPlants"/>
        </authorList>
    </citation>
    <scope>IDENTIFICATION</scope>
</reference>
<dbReference type="PANTHER" id="PTHR48045:SF31">
    <property type="entry name" value="UDP-GLYCOSYLTRANSFERASE 76B1-LIKE"/>
    <property type="match status" value="1"/>
</dbReference>
<dbReference type="HOGENOM" id="CLU_184800_0_0_1"/>
<keyword evidence="3" id="KW-1185">Reference proteome</keyword>
<proteinExistence type="predicted"/>
<dbReference type="Pfam" id="PF00201">
    <property type="entry name" value="UDPGT"/>
    <property type="match status" value="1"/>
</dbReference>
<dbReference type="eggNOG" id="KOG1192">
    <property type="taxonomic scope" value="Eukaryota"/>
</dbReference>
<dbReference type="Proteomes" id="UP000032180">
    <property type="component" value="Chromosome 7"/>
</dbReference>
<organism evidence="2 3">
    <name type="scientific">Leersia perrieri</name>
    <dbReference type="NCBI Taxonomy" id="77586"/>
    <lineage>
        <taxon>Eukaryota</taxon>
        <taxon>Viridiplantae</taxon>
        <taxon>Streptophyta</taxon>
        <taxon>Embryophyta</taxon>
        <taxon>Tracheophyta</taxon>
        <taxon>Spermatophyta</taxon>
        <taxon>Magnoliopsida</taxon>
        <taxon>Liliopsida</taxon>
        <taxon>Poales</taxon>
        <taxon>Poaceae</taxon>
        <taxon>BOP clade</taxon>
        <taxon>Oryzoideae</taxon>
        <taxon>Oryzeae</taxon>
        <taxon>Oryzinae</taxon>
        <taxon>Leersia</taxon>
    </lineage>
</organism>
<dbReference type="GO" id="GO:0008194">
    <property type="term" value="F:UDP-glycosyltransferase activity"/>
    <property type="evidence" value="ECO:0007669"/>
    <property type="project" value="InterPro"/>
</dbReference>
<evidence type="ECO:0000313" key="3">
    <source>
        <dbReference type="Proteomes" id="UP000032180"/>
    </source>
</evidence>
<evidence type="ECO:0000313" key="2">
    <source>
        <dbReference type="EnsemblPlants" id="LPERR07G19640.1"/>
    </source>
</evidence>
<accession>A0A0D9X1M5</accession>
<dbReference type="PANTHER" id="PTHR48045">
    <property type="entry name" value="UDP-GLYCOSYLTRANSFERASE 72B1"/>
    <property type="match status" value="1"/>
</dbReference>
<sequence>MALLMIPDLQEGNRGLMVGWCDQIAVLGHRATRGFLSHCWWNSTIESLVAGVPMICWPFFSEQVTNCRYACEEWGVGVEMVREA</sequence>
<dbReference type="EnsemblPlants" id="LPERR07G19640.1">
    <property type="protein sequence ID" value="LPERR07G19640.1"/>
    <property type="gene ID" value="LPERR07G19640"/>
</dbReference>
<protein>
    <submittedName>
        <fullName evidence="2">Uncharacterized protein</fullName>
    </submittedName>
</protein>